<dbReference type="SUPFAM" id="SSF51206">
    <property type="entry name" value="cAMP-binding domain-like"/>
    <property type="match status" value="1"/>
</dbReference>
<dbReference type="PROSITE" id="PS51063">
    <property type="entry name" value="HTH_CRP_2"/>
    <property type="match status" value="1"/>
</dbReference>
<reference evidence="6" key="1">
    <citation type="journal article" date="2015" name="Nature">
        <title>Complex archaea that bridge the gap between prokaryotes and eukaryotes.</title>
        <authorList>
            <person name="Spang A."/>
            <person name="Saw J.H."/>
            <person name="Jorgensen S.L."/>
            <person name="Zaremba-Niedzwiedzka K."/>
            <person name="Martijn J."/>
            <person name="Lind A.E."/>
            <person name="van Eijk R."/>
            <person name="Schleper C."/>
            <person name="Guy L."/>
            <person name="Ettema T.J."/>
        </authorList>
    </citation>
    <scope>NUCLEOTIDE SEQUENCE</scope>
</reference>
<evidence type="ECO:0000256" key="1">
    <source>
        <dbReference type="ARBA" id="ARBA00023015"/>
    </source>
</evidence>
<dbReference type="InterPro" id="IPR018490">
    <property type="entry name" value="cNMP-bd_dom_sf"/>
</dbReference>
<dbReference type="InterPro" id="IPR050397">
    <property type="entry name" value="Env_Response_Regulators"/>
</dbReference>
<dbReference type="InterPro" id="IPR036388">
    <property type="entry name" value="WH-like_DNA-bd_sf"/>
</dbReference>
<name>A0A0F9VXE9_9ZZZZ</name>
<dbReference type="SMART" id="SM00100">
    <property type="entry name" value="cNMP"/>
    <property type="match status" value="1"/>
</dbReference>
<dbReference type="AlphaFoldDB" id="A0A0F9VXE9"/>
<dbReference type="PANTHER" id="PTHR24567">
    <property type="entry name" value="CRP FAMILY TRANSCRIPTIONAL REGULATORY PROTEIN"/>
    <property type="match status" value="1"/>
</dbReference>
<dbReference type="InterPro" id="IPR014710">
    <property type="entry name" value="RmlC-like_jellyroll"/>
</dbReference>
<dbReference type="SUPFAM" id="SSF46785">
    <property type="entry name" value="Winged helix' DNA-binding domain"/>
    <property type="match status" value="1"/>
</dbReference>
<dbReference type="SMART" id="SM00419">
    <property type="entry name" value="HTH_CRP"/>
    <property type="match status" value="1"/>
</dbReference>
<evidence type="ECO:0000256" key="3">
    <source>
        <dbReference type="ARBA" id="ARBA00023163"/>
    </source>
</evidence>
<dbReference type="Pfam" id="PF13545">
    <property type="entry name" value="HTH_Crp_2"/>
    <property type="match status" value="1"/>
</dbReference>
<dbReference type="GO" id="GO:0003700">
    <property type="term" value="F:DNA-binding transcription factor activity"/>
    <property type="evidence" value="ECO:0007669"/>
    <property type="project" value="TreeGrafter"/>
</dbReference>
<evidence type="ECO:0000256" key="2">
    <source>
        <dbReference type="ARBA" id="ARBA00023125"/>
    </source>
</evidence>
<dbReference type="NCBIfam" id="NF006901">
    <property type="entry name" value="PRK09392.1"/>
    <property type="match status" value="1"/>
</dbReference>
<dbReference type="Gene3D" id="1.10.10.10">
    <property type="entry name" value="Winged helix-like DNA-binding domain superfamily/Winged helix DNA-binding domain"/>
    <property type="match status" value="1"/>
</dbReference>
<dbReference type="InterPro" id="IPR000595">
    <property type="entry name" value="cNMP-bd_dom"/>
</dbReference>
<evidence type="ECO:0000259" key="4">
    <source>
        <dbReference type="PROSITE" id="PS50042"/>
    </source>
</evidence>
<evidence type="ECO:0008006" key="7">
    <source>
        <dbReference type="Google" id="ProtNLM"/>
    </source>
</evidence>
<dbReference type="GO" id="GO:0005829">
    <property type="term" value="C:cytosol"/>
    <property type="evidence" value="ECO:0007669"/>
    <property type="project" value="TreeGrafter"/>
</dbReference>
<dbReference type="InterPro" id="IPR036390">
    <property type="entry name" value="WH_DNA-bd_sf"/>
</dbReference>
<dbReference type="GO" id="GO:0003677">
    <property type="term" value="F:DNA binding"/>
    <property type="evidence" value="ECO:0007669"/>
    <property type="project" value="UniProtKB-KW"/>
</dbReference>
<evidence type="ECO:0000259" key="5">
    <source>
        <dbReference type="PROSITE" id="PS51063"/>
    </source>
</evidence>
<gene>
    <name evidence="6" type="ORF">LCGC14_0085420</name>
</gene>
<keyword evidence="3" id="KW-0804">Transcription</keyword>
<protein>
    <recommendedName>
        <fullName evidence="7">HTH crp-type domain-containing protein</fullName>
    </recommendedName>
</protein>
<keyword evidence="1" id="KW-0805">Transcription regulation</keyword>
<sequence>MRETVLPAIRRLPLFRSMAEENFLALTRAAYDQTFPPQIQLIDEGESADFLHIVVEGSIELFAGWQERETTLAVVRPRSTFILAACMRDAPYLMSARTLEKTRLILVPSSDVRTIFRTDGEFALATIAELSAGYRGMVRHAKDLKLRSARERLAAYLLCQAGAAGDRASFVLPMEKRVLASFLGMTPESLSRAMKSLQTDGAVADGQRVIITDRPALEALAKPTSLIDGPDCDGLQGDGAAVDVS</sequence>
<dbReference type="Pfam" id="PF00027">
    <property type="entry name" value="cNMP_binding"/>
    <property type="match status" value="1"/>
</dbReference>
<comment type="caution">
    <text evidence="6">The sequence shown here is derived from an EMBL/GenBank/DDBJ whole genome shotgun (WGS) entry which is preliminary data.</text>
</comment>
<keyword evidence="2" id="KW-0238">DNA-binding</keyword>
<feature type="domain" description="HTH crp-type" evidence="5">
    <location>
        <begin position="147"/>
        <end position="215"/>
    </location>
</feature>
<dbReference type="EMBL" id="LAZR01000022">
    <property type="protein sequence ID" value="KKO04713.1"/>
    <property type="molecule type" value="Genomic_DNA"/>
</dbReference>
<dbReference type="PANTHER" id="PTHR24567:SF26">
    <property type="entry name" value="REGULATORY PROTEIN YEIL"/>
    <property type="match status" value="1"/>
</dbReference>
<evidence type="ECO:0000313" key="6">
    <source>
        <dbReference type="EMBL" id="KKO04713.1"/>
    </source>
</evidence>
<accession>A0A0F9VXE9</accession>
<dbReference type="PROSITE" id="PS50042">
    <property type="entry name" value="CNMP_BINDING_3"/>
    <property type="match status" value="1"/>
</dbReference>
<dbReference type="InterPro" id="IPR012318">
    <property type="entry name" value="HTH_CRP"/>
</dbReference>
<organism evidence="6">
    <name type="scientific">marine sediment metagenome</name>
    <dbReference type="NCBI Taxonomy" id="412755"/>
    <lineage>
        <taxon>unclassified sequences</taxon>
        <taxon>metagenomes</taxon>
        <taxon>ecological metagenomes</taxon>
    </lineage>
</organism>
<dbReference type="CDD" id="cd00038">
    <property type="entry name" value="CAP_ED"/>
    <property type="match status" value="1"/>
</dbReference>
<proteinExistence type="predicted"/>
<feature type="domain" description="Cyclic nucleotide-binding" evidence="4">
    <location>
        <begin position="14"/>
        <end position="116"/>
    </location>
</feature>
<dbReference type="Gene3D" id="2.60.120.10">
    <property type="entry name" value="Jelly Rolls"/>
    <property type="match status" value="1"/>
</dbReference>